<dbReference type="NCBIfam" id="TIGR03818">
    <property type="entry name" value="MotA1"/>
    <property type="match status" value="1"/>
</dbReference>
<keyword evidence="4" id="KW-1003">Cell membrane</keyword>
<gene>
    <name evidence="16" type="primary">motA</name>
    <name evidence="16" type="ORF">ACFFJ2_11570</name>
</gene>
<evidence type="ECO:0000256" key="5">
    <source>
        <dbReference type="ARBA" id="ARBA00022500"/>
    </source>
</evidence>
<dbReference type="Pfam" id="PF01618">
    <property type="entry name" value="MotA_ExbB"/>
    <property type="match status" value="1"/>
</dbReference>
<evidence type="ECO:0000256" key="10">
    <source>
        <dbReference type="ARBA" id="ARBA00022989"/>
    </source>
</evidence>
<dbReference type="Proteomes" id="UP001589755">
    <property type="component" value="Unassembled WGS sequence"/>
</dbReference>
<comment type="similarity">
    <text evidence="2">Belongs to the MotA family.</text>
</comment>
<dbReference type="Pfam" id="PF20560">
    <property type="entry name" value="MotA_N"/>
    <property type="match status" value="1"/>
</dbReference>
<evidence type="ECO:0000256" key="7">
    <source>
        <dbReference type="ARBA" id="ARBA00022692"/>
    </source>
</evidence>
<keyword evidence="8" id="KW-0283">Flagellar rotation</keyword>
<protein>
    <submittedName>
        <fullName evidence="16">Flagellar motor stator protein MotA</fullName>
    </submittedName>
</protein>
<evidence type="ECO:0000256" key="3">
    <source>
        <dbReference type="ARBA" id="ARBA00022448"/>
    </source>
</evidence>
<keyword evidence="10 13" id="KW-1133">Transmembrane helix</keyword>
<keyword evidence="9" id="KW-0375">Hydrogen ion transport</keyword>
<name>A0ABV6D8P9_9HYPH</name>
<evidence type="ECO:0000256" key="6">
    <source>
        <dbReference type="ARBA" id="ARBA00022519"/>
    </source>
</evidence>
<dbReference type="InterPro" id="IPR000540">
    <property type="entry name" value="Flag_MotA_CS"/>
</dbReference>
<feature type="transmembrane region" description="Helical" evidence="13">
    <location>
        <begin position="197"/>
        <end position="225"/>
    </location>
</feature>
<reference evidence="16 17" key="1">
    <citation type="submission" date="2024-09" db="EMBL/GenBank/DDBJ databases">
        <authorList>
            <person name="Sun Q."/>
            <person name="Mori K."/>
        </authorList>
    </citation>
    <scope>NUCLEOTIDE SEQUENCE [LARGE SCALE GENOMIC DNA]</scope>
    <source>
        <strain evidence="16 17">CCM 8543</strain>
    </source>
</reference>
<feature type="domain" description="MotA/TolQ/ExbB proton channel" evidence="14">
    <location>
        <begin position="135"/>
        <end position="228"/>
    </location>
</feature>
<sequence>MGILIGLVVTLGCVIGGFMAMGGHIEVLIQPWELVIIGGAALGTFLVATPMATVKDTGRACMEAFKHAVPKQTEYLETLGVLHSLMRELRAKSRSEVEAHIDNPEESAIFQAFPTVLKNRDLTNFICDYCRIIIIGNARPFEIEALMDEEIQTIRRDKLKPYHALSSVADGLPALGIVAAVLGVIKAMGALDQSPEILGALVGAALVGTFLGIFLSYAVVGPIAAKIKLVREKNNRLYVIVKQTLLAYMNGSLPQVAVEFGRKTISAYDRPSIDAVEQSTLAPGQPSDAERKAA</sequence>
<dbReference type="PANTHER" id="PTHR30433">
    <property type="entry name" value="CHEMOTAXIS PROTEIN MOTA"/>
    <property type="match status" value="1"/>
</dbReference>
<comment type="subcellular location">
    <subcellularLocation>
        <location evidence="1">Cell inner membrane</location>
        <topology evidence="1">Multi-pass membrane protein</topology>
    </subcellularLocation>
</comment>
<keyword evidence="11" id="KW-0406">Ion transport</keyword>
<evidence type="ECO:0000256" key="1">
    <source>
        <dbReference type="ARBA" id="ARBA00004429"/>
    </source>
</evidence>
<dbReference type="PROSITE" id="PS01307">
    <property type="entry name" value="MOTA"/>
    <property type="match status" value="1"/>
</dbReference>
<keyword evidence="5" id="KW-0145">Chemotaxis</keyword>
<keyword evidence="17" id="KW-1185">Reference proteome</keyword>
<evidence type="ECO:0000256" key="11">
    <source>
        <dbReference type="ARBA" id="ARBA00023065"/>
    </source>
</evidence>
<evidence type="ECO:0000313" key="17">
    <source>
        <dbReference type="Proteomes" id="UP001589755"/>
    </source>
</evidence>
<dbReference type="InterPro" id="IPR046786">
    <property type="entry name" value="MotA_N"/>
</dbReference>
<dbReference type="RefSeq" id="WP_261519414.1">
    <property type="nucleotide sequence ID" value="NZ_JAODNW010000003.1"/>
</dbReference>
<dbReference type="PANTHER" id="PTHR30433:SF4">
    <property type="entry name" value="MOTILITY PROTEIN A"/>
    <property type="match status" value="1"/>
</dbReference>
<proteinExistence type="inferred from homology"/>
<dbReference type="EMBL" id="JBHLXD010000017">
    <property type="protein sequence ID" value="MFC0209035.1"/>
    <property type="molecule type" value="Genomic_DNA"/>
</dbReference>
<evidence type="ECO:0000256" key="4">
    <source>
        <dbReference type="ARBA" id="ARBA00022475"/>
    </source>
</evidence>
<keyword evidence="16" id="KW-0282">Flagellum</keyword>
<dbReference type="InterPro" id="IPR022522">
    <property type="entry name" value="Flagellar_motor_stator_MotA"/>
</dbReference>
<keyword evidence="16" id="KW-0969">Cilium</keyword>
<evidence type="ECO:0000256" key="9">
    <source>
        <dbReference type="ARBA" id="ARBA00022781"/>
    </source>
</evidence>
<evidence type="ECO:0000256" key="13">
    <source>
        <dbReference type="SAM" id="Phobius"/>
    </source>
</evidence>
<organism evidence="16 17">
    <name type="scientific">Chelativorans intermedius</name>
    <dbReference type="NCBI Taxonomy" id="515947"/>
    <lineage>
        <taxon>Bacteria</taxon>
        <taxon>Pseudomonadati</taxon>
        <taxon>Pseudomonadota</taxon>
        <taxon>Alphaproteobacteria</taxon>
        <taxon>Hyphomicrobiales</taxon>
        <taxon>Phyllobacteriaceae</taxon>
        <taxon>Chelativorans</taxon>
    </lineage>
</organism>
<dbReference type="InterPro" id="IPR047055">
    <property type="entry name" value="MotA-like"/>
</dbReference>
<dbReference type="InterPro" id="IPR002898">
    <property type="entry name" value="MotA_ExbB_proton_chnl"/>
</dbReference>
<accession>A0ABV6D8P9</accession>
<keyword evidence="16" id="KW-0966">Cell projection</keyword>
<feature type="transmembrane region" description="Helical" evidence="13">
    <location>
        <begin position="32"/>
        <end position="52"/>
    </location>
</feature>
<evidence type="ECO:0000259" key="15">
    <source>
        <dbReference type="Pfam" id="PF20560"/>
    </source>
</evidence>
<keyword evidence="3" id="KW-0813">Transport</keyword>
<evidence type="ECO:0000313" key="16">
    <source>
        <dbReference type="EMBL" id="MFC0209035.1"/>
    </source>
</evidence>
<evidence type="ECO:0000256" key="8">
    <source>
        <dbReference type="ARBA" id="ARBA00022779"/>
    </source>
</evidence>
<keyword evidence="12 13" id="KW-0472">Membrane</keyword>
<comment type="caution">
    <text evidence="16">The sequence shown here is derived from an EMBL/GenBank/DDBJ whole genome shotgun (WGS) entry which is preliminary data.</text>
</comment>
<feature type="domain" description="Motility protein A N-terminal" evidence="15">
    <location>
        <begin position="4"/>
        <end position="92"/>
    </location>
</feature>
<evidence type="ECO:0000259" key="14">
    <source>
        <dbReference type="Pfam" id="PF01618"/>
    </source>
</evidence>
<keyword evidence="6" id="KW-0997">Cell inner membrane</keyword>
<keyword evidence="7 13" id="KW-0812">Transmembrane</keyword>
<evidence type="ECO:0000256" key="12">
    <source>
        <dbReference type="ARBA" id="ARBA00023136"/>
    </source>
</evidence>
<evidence type="ECO:0000256" key="2">
    <source>
        <dbReference type="ARBA" id="ARBA00008038"/>
    </source>
</evidence>
<feature type="transmembrane region" description="Helical" evidence="13">
    <location>
        <begin position="164"/>
        <end position="185"/>
    </location>
</feature>